<dbReference type="PROSITE" id="PS51194">
    <property type="entry name" value="HELICASE_CTER"/>
    <property type="match status" value="1"/>
</dbReference>
<dbReference type="SUPFAM" id="SSF52540">
    <property type="entry name" value="P-loop containing nucleoside triphosphate hydrolases"/>
    <property type="match status" value="1"/>
</dbReference>
<feature type="domain" description="Helicase C-terminal" evidence="1">
    <location>
        <begin position="1"/>
        <end position="108"/>
    </location>
</feature>
<sequence length="163" mass="18049">MYTRHVASFNKTQIYANFKAVKSPIRIMVCTTALGMGMDISGIERVYQWGFPITMDLGDLVQRFGRGARGSGQTATAVFFVPYYMFNCLSGDAGTSGQPVLLSDKGPDASSRPVSSSILPQARPNHWKYRFEMRPLALRNSLLTTTSSEAKETSKKGYFSVVR</sequence>
<dbReference type="AlphaFoldDB" id="A0A6A5V6L6"/>
<reference evidence="2" key="1">
    <citation type="journal article" date="2020" name="Stud. Mycol.">
        <title>101 Dothideomycetes genomes: a test case for predicting lifestyles and emergence of pathogens.</title>
        <authorList>
            <person name="Haridas S."/>
            <person name="Albert R."/>
            <person name="Binder M."/>
            <person name="Bloem J."/>
            <person name="Labutti K."/>
            <person name="Salamov A."/>
            <person name="Andreopoulos B."/>
            <person name="Baker S."/>
            <person name="Barry K."/>
            <person name="Bills G."/>
            <person name="Bluhm B."/>
            <person name="Cannon C."/>
            <person name="Castanera R."/>
            <person name="Culley D."/>
            <person name="Daum C."/>
            <person name="Ezra D."/>
            <person name="Gonzalez J."/>
            <person name="Henrissat B."/>
            <person name="Kuo A."/>
            <person name="Liang C."/>
            <person name="Lipzen A."/>
            <person name="Lutzoni F."/>
            <person name="Magnuson J."/>
            <person name="Mondo S."/>
            <person name="Nolan M."/>
            <person name="Ohm R."/>
            <person name="Pangilinan J."/>
            <person name="Park H.-J."/>
            <person name="Ramirez L."/>
            <person name="Alfaro M."/>
            <person name="Sun H."/>
            <person name="Tritt A."/>
            <person name="Yoshinaga Y."/>
            <person name="Zwiers L.-H."/>
            <person name="Turgeon B."/>
            <person name="Goodwin S."/>
            <person name="Spatafora J."/>
            <person name="Crous P."/>
            <person name="Grigoriev I."/>
        </authorList>
    </citation>
    <scope>NUCLEOTIDE SEQUENCE</scope>
    <source>
        <strain evidence="2">CBS 107.79</strain>
    </source>
</reference>
<dbReference type="InterPro" id="IPR001650">
    <property type="entry name" value="Helicase_C-like"/>
</dbReference>
<evidence type="ECO:0000259" key="1">
    <source>
        <dbReference type="PROSITE" id="PS51194"/>
    </source>
</evidence>
<dbReference type="Pfam" id="PF00271">
    <property type="entry name" value="Helicase_C"/>
    <property type="match status" value="1"/>
</dbReference>
<dbReference type="Proteomes" id="UP000800036">
    <property type="component" value="Unassembled WGS sequence"/>
</dbReference>
<keyword evidence="3" id="KW-1185">Reference proteome</keyword>
<protein>
    <recommendedName>
        <fullName evidence="1">Helicase C-terminal domain-containing protein</fullName>
    </recommendedName>
</protein>
<dbReference type="OrthoDB" id="4776865at2759"/>
<dbReference type="EMBL" id="ML976685">
    <property type="protein sequence ID" value="KAF1972714.1"/>
    <property type="molecule type" value="Genomic_DNA"/>
</dbReference>
<accession>A0A6A5V6L6</accession>
<name>A0A6A5V6L6_9PLEO</name>
<dbReference type="CDD" id="cd18785">
    <property type="entry name" value="SF2_C"/>
    <property type="match status" value="1"/>
</dbReference>
<dbReference type="Gene3D" id="3.40.50.300">
    <property type="entry name" value="P-loop containing nucleotide triphosphate hydrolases"/>
    <property type="match status" value="1"/>
</dbReference>
<evidence type="ECO:0000313" key="2">
    <source>
        <dbReference type="EMBL" id="KAF1972714.1"/>
    </source>
</evidence>
<dbReference type="InterPro" id="IPR027417">
    <property type="entry name" value="P-loop_NTPase"/>
</dbReference>
<proteinExistence type="predicted"/>
<gene>
    <name evidence="2" type="ORF">BU23DRAFT_568906</name>
</gene>
<evidence type="ECO:0000313" key="3">
    <source>
        <dbReference type="Proteomes" id="UP000800036"/>
    </source>
</evidence>
<organism evidence="2 3">
    <name type="scientific">Bimuria novae-zelandiae CBS 107.79</name>
    <dbReference type="NCBI Taxonomy" id="1447943"/>
    <lineage>
        <taxon>Eukaryota</taxon>
        <taxon>Fungi</taxon>
        <taxon>Dikarya</taxon>
        <taxon>Ascomycota</taxon>
        <taxon>Pezizomycotina</taxon>
        <taxon>Dothideomycetes</taxon>
        <taxon>Pleosporomycetidae</taxon>
        <taxon>Pleosporales</taxon>
        <taxon>Massarineae</taxon>
        <taxon>Didymosphaeriaceae</taxon>
        <taxon>Bimuria</taxon>
    </lineage>
</organism>